<evidence type="ECO:0000256" key="1">
    <source>
        <dbReference type="ARBA" id="ARBA00022475"/>
    </source>
</evidence>
<keyword evidence="1" id="KW-1003">Cell membrane</keyword>
<feature type="transmembrane region" description="Helical" evidence="6">
    <location>
        <begin position="43"/>
        <end position="65"/>
    </location>
</feature>
<gene>
    <name evidence="8" type="ORF">EI16_02200</name>
</gene>
<feature type="domain" description="Lipopolysaccharide assembly protein A" evidence="7">
    <location>
        <begin position="24"/>
        <end position="85"/>
    </location>
</feature>
<evidence type="ECO:0000256" key="3">
    <source>
        <dbReference type="ARBA" id="ARBA00022989"/>
    </source>
</evidence>
<evidence type="ECO:0000256" key="4">
    <source>
        <dbReference type="ARBA" id="ARBA00023136"/>
    </source>
</evidence>
<dbReference type="STRING" id="28885.EI16_02200"/>
<evidence type="ECO:0000313" key="8">
    <source>
        <dbReference type="EMBL" id="KDN95142.1"/>
    </source>
</evidence>
<dbReference type="Proteomes" id="UP000027341">
    <property type="component" value="Unassembled WGS sequence"/>
</dbReference>
<dbReference type="InterPro" id="IPR010445">
    <property type="entry name" value="LapA_dom"/>
</dbReference>
<evidence type="ECO:0000256" key="6">
    <source>
        <dbReference type="SAM" id="Phobius"/>
    </source>
</evidence>
<protein>
    <recommendedName>
        <fullName evidence="7">Lipopolysaccharide assembly protein A domain-containing protein</fullName>
    </recommendedName>
</protein>
<evidence type="ECO:0000259" key="7">
    <source>
        <dbReference type="Pfam" id="PF06305"/>
    </source>
</evidence>
<evidence type="ECO:0000313" key="9">
    <source>
        <dbReference type="Proteomes" id="UP000027341"/>
    </source>
</evidence>
<evidence type="ECO:0000256" key="5">
    <source>
        <dbReference type="SAM" id="Coils"/>
    </source>
</evidence>
<reference evidence="8 9" key="1">
    <citation type="submission" date="2014-04" db="EMBL/GenBank/DDBJ databases">
        <title>Draft genome sequence of Hydrogenovibrio marinus MH-110, a model organism for aerobic H2 metabolism.</title>
        <authorList>
            <person name="Cha H.J."/>
            <person name="Jo B.H."/>
            <person name="Hwang B.H."/>
        </authorList>
    </citation>
    <scope>NUCLEOTIDE SEQUENCE [LARGE SCALE GENOMIC DNA]</scope>
    <source>
        <strain evidence="8 9">MH-110</strain>
    </source>
</reference>
<dbReference type="AlphaFoldDB" id="A0A066ZNR9"/>
<organism evidence="8 9">
    <name type="scientific">Hydrogenovibrio marinus</name>
    <dbReference type="NCBI Taxonomy" id="28885"/>
    <lineage>
        <taxon>Bacteria</taxon>
        <taxon>Pseudomonadati</taxon>
        <taxon>Pseudomonadota</taxon>
        <taxon>Gammaproteobacteria</taxon>
        <taxon>Thiotrichales</taxon>
        <taxon>Piscirickettsiaceae</taxon>
        <taxon>Hydrogenovibrio</taxon>
    </lineage>
</organism>
<accession>A0A066ZNR9</accession>
<name>A0A066ZNR9_HYDMR</name>
<evidence type="ECO:0000256" key="2">
    <source>
        <dbReference type="ARBA" id="ARBA00022692"/>
    </source>
</evidence>
<keyword evidence="2 6" id="KW-0812">Transmembrane</keyword>
<dbReference type="RefSeq" id="WP_029908957.1">
    <property type="nucleotide sequence ID" value="NZ_AP020335.1"/>
</dbReference>
<keyword evidence="5" id="KW-0175">Coiled coil</keyword>
<keyword evidence="4 6" id="KW-0472">Membrane</keyword>
<feature type="coiled-coil region" evidence="5">
    <location>
        <begin position="71"/>
        <end position="98"/>
    </location>
</feature>
<feature type="transmembrane region" description="Helical" evidence="6">
    <location>
        <begin position="5"/>
        <end position="23"/>
    </location>
</feature>
<dbReference type="Pfam" id="PF06305">
    <property type="entry name" value="LapA_dom"/>
    <property type="match status" value="1"/>
</dbReference>
<keyword evidence="9" id="KW-1185">Reference proteome</keyword>
<dbReference type="GO" id="GO:0005886">
    <property type="term" value="C:plasma membrane"/>
    <property type="evidence" value="ECO:0007669"/>
    <property type="project" value="InterPro"/>
</dbReference>
<proteinExistence type="predicted"/>
<dbReference type="EMBL" id="JMIU01000001">
    <property type="protein sequence ID" value="KDN95142.1"/>
    <property type="molecule type" value="Genomic_DNA"/>
</dbReference>
<sequence>MFKAFSIIITILFLAFGIFLGVLNPGNVKFDLIFQQIDIPLSILLAITFSIGMLLSGTYFTFILLSKQWQLRKVNKQKAKLSGEIVQLQKQIAGYENSKVIEAKNEIATL</sequence>
<comment type="caution">
    <text evidence="8">The sequence shown here is derived from an EMBL/GenBank/DDBJ whole genome shotgun (WGS) entry which is preliminary data.</text>
</comment>
<keyword evidence="3 6" id="KW-1133">Transmembrane helix</keyword>